<reference evidence="3" key="1">
    <citation type="submission" date="2021-02" db="EMBL/GenBank/DDBJ databases">
        <authorList>
            <person name="Nowell W R."/>
        </authorList>
    </citation>
    <scope>NUCLEOTIDE SEQUENCE</scope>
</reference>
<dbReference type="Proteomes" id="UP000663829">
    <property type="component" value="Unassembled WGS sequence"/>
</dbReference>
<feature type="coiled-coil region" evidence="1">
    <location>
        <begin position="1323"/>
        <end position="1350"/>
    </location>
</feature>
<dbReference type="InterPro" id="IPR052986">
    <property type="entry name" value="VLIG_GTPase"/>
</dbReference>
<protein>
    <recommendedName>
        <fullName evidence="2">VLIG-type G domain-containing protein</fullName>
    </recommendedName>
</protein>
<keyword evidence="5" id="KW-1185">Reference proteome</keyword>
<dbReference type="Pfam" id="PF25683">
    <property type="entry name" value="URGCP_GTPase"/>
    <property type="match status" value="1"/>
</dbReference>
<name>A0A814UA68_9BILA</name>
<dbReference type="EMBL" id="CAJNOQ010007612">
    <property type="protein sequence ID" value="CAF1173859.1"/>
    <property type="molecule type" value="Genomic_DNA"/>
</dbReference>
<feature type="coiled-coil region" evidence="1">
    <location>
        <begin position="379"/>
        <end position="422"/>
    </location>
</feature>
<dbReference type="InterPro" id="IPR027417">
    <property type="entry name" value="P-loop_NTPase"/>
</dbReference>
<dbReference type="Gene3D" id="3.40.50.300">
    <property type="entry name" value="P-loop containing nucleotide triphosphate hydrolases"/>
    <property type="match status" value="1"/>
</dbReference>
<dbReference type="PANTHER" id="PTHR14819:SF25">
    <property type="entry name" value="CHROMOSOME UNDETERMINED SCAFFOLD_52, WHOLE GENOME SHOTGUN SEQUENCE"/>
    <property type="match status" value="1"/>
</dbReference>
<keyword evidence="1" id="KW-0175">Coiled coil</keyword>
<dbReference type="PANTHER" id="PTHR14819">
    <property type="entry name" value="GTP-BINDING"/>
    <property type="match status" value="1"/>
</dbReference>
<gene>
    <name evidence="3" type="ORF">GPM918_LOCUS22329</name>
    <name evidence="4" type="ORF">SRO942_LOCUS22334</name>
</gene>
<proteinExistence type="predicted"/>
<dbReference type="InterPro" id="IPR030383">
    <property type="entry name" value="G_VLIG_dom"/>
</dbReference>
<evidence type="ECO:0000313" key="3">
    <source>
        <dbReference type="EMBL" id="CAF1173859.1"/>
    </source>
</evidence>
<sequence length="1429" mass="166743">VKQQEEDFVWLIDNGLSTETLCITENRLFIQVGSPSSTGLGKTSLLPFIFNDKRNKSLFTDGEQKFRSSCIDVLFANTSMPEKSYVIFDIHGTIDENLNLELIRSIQLYASLQVIYVTEQDLPIEPNVPDFLSTVINYSATIHLKPTIVVIFDPDYDKEQSTNQLINRFQNYYSNGNRWSNIFWISAPITAKMIRDSNETKTIRRIERLKSSFNNLIQEVEDRICQKNFTFHSCFSLLSTYLSNRTKSTYFMPQIHIKFEIEQKLEELFGHLSDQTENLFYVTPVSYLRSQIDTIKRRLREDNHTASSTTLSNQLKEFERSRQTHKPFSVYTEFIIDLLVNHTDIELLVTENYFEKWRNTYASKLTQEKDIVKKLLYENERKIKSSEEVLEKLKKIEKQTEVDKLAGELQKLREQNTYVKQQVIMIDSKLANVDLTIGLLCDELFALYDFLYEEQPVDFEKHKAMFELLTDKISRLVYKGFAIHILRSRPLVSQSQLMKKCLEKLKICGPLAVVTVVGEQSSAKSSLMNTTFGCNFRISSGRCTIGMYLGIAYHKQMTIIILDTEGLLSLEESGSIFDNQMITMAILTSHIVLINHKGELSSNLEGLIGMSIYAKLHIQSSPMKPKILFVLRDQMDRNKNIFFEQLNKFKDNLHASSTSLKISIDDELEIGHDNISLLSSAFSEDLNPVINIVQRWKNQTFPVQIHDLRSNIFTGLYELITVQEQGYKNFDYLYQKLTNNWKSIDELGENLLECKTLYELSIINELKDITTAIIHSKSQKLLNEGRYLLDNELQKQKQQSQHILLNNTPTYIKANDIYLKQLIENAIAMLDNLTNSIVQEALDDFESRTQQSYYVNVREKIHKNIEPSIRSHQQLLQQRFEEQVYTVAQTNAATHVQRELLNSAAEFFERERQTNKDTNELNEALERKHAELVKEFNQSLNSMKKTHEHIAEIILNIYNRLVKSHNGLHANIWYRCPPLSYHKYMEKCQYLDQVIQAIIIYLQESNEKKTSWWQQLFEQKKNDPWYEYKRRIRWFSDHRDNERNRHLFLAIVQDLIPQLNQDVISMVTTTECSYSDPQTIVALITYVDNALNAQKSCVQQHYRYLNVPQLASDLILISLRILIGEAVRQNEIKHEQLREVINELEKWKLIIKQQFILIKDSLAQGNKFREDLEGHIVSEAIRIYQQTMINVIQVAMSTNTHIEAKKIARNAYDESIGSQPPNAKNILKYVEDINRYYLEIALEKVKLSKDNIIFNEMTKLKTIIDESITTAVTVVRENRYQNVHEIYREIVHQLRMILPGYVSSEMIGISAEIKDPAQFIKSFQQIEHNRQKLQQHVDNLQNEFETVADDECKNVIRTRLGCQSQCPGCGAKCDNAVHDHSHHESTYHIAEAFHSGHFLLEQADFSFMSELKFHEPSFYRFFMILFLMA</sequence>
<feature type="non-terminal residue" evidence="3">
    <location>
        <position position="1"/>
    </location>
</feature>
<comment type="caution">
    <text evidence="3">The sequence shown here is derived from an EMBL/GenBank/DDBJ whole genome shotgun (WGS) entry which is preliminary data.</text>
</comment>
<dbReference type="EMBL" id="CAJOBC010007615">
    <property type="protein sequence ID" value="CAF3937841.1"/>
    <property type="molecule type" value="Genomic_DNA"/>
</dbReference>
<evidence type="ECO:0000256" key="1">
    <source>
        <dbReference type="SAM" id="Coils"/>
    </source>
</evidence>
<evidence type="ECO:0000259" key="2">
    <source>
        <dbReference type="PROSITE" id="PS51717"/>
    </source>
</evidence>
<organism evidence="3 5">
    <name type="scientific">Didymodactylos carnosus</name>
    <dbReference type="NCBI Taxonomy" id="1234261"/>
    <lineage>
        <taxon>Eukaryota</taxon>
        <taxon>Metazoa</taxon>
        <taxon>Spiralia</taxon>
        <taxon>Gnathifera</taxon>
        <taxon>Rotifera</taxon>
        <taxon>Eurotatoria</taxon>
        <taxon>Bdelloidea</taxon>
        <taxon>Philodinida</taxon>
        <taxon>Philodinidae</taxon>
        <taxon>Didymodactylos</taxon>
    </lineage>
</organism>
<dbReference type="SUPFAM" id="SSF52540">
    <property type="entry name" value="P-loop containing nucleoside triphosphate hydrolases"/>
    <property type="match status" value="1"/>
</dbReference>
<feature type="domain" description="VLIG-type G" evidence="2">
    <location>
        <begin position="508"/>
        <end position="762"/>
    </location>
</feature>
<dbReference type="PROSITE" id="PS51717">
    <property type="entry name" value="G_VLIG"/>
    <property type="match status" value="1"/>
</dbReference>
<dbReference type="OrthoDB" id="1597724at2759"/>
<dbReference type="GO" id="GO:0003924">
    <property type="term" value="F:GTPase activity"/>
    <property type="evidence" value="ECO:0007669"/>
    <property type="project" value="InterPro"/>
</dbReference>
<dbReference type="Proteomes" id="UP000681722">
    <property type="component" value="Unassembled WGS sequence"/>
</dbReference>
<dbReference type="GO" id="GO:0005525">
    <property type="term" value="F:GTP binding"/>
    <property type="evidence" value="ECO:0007669"/>
    <property type="project" value="InterPro"/>
</dbReference>
<accession>A0A814UA68</accession>
<feature type="coiled-coil region" evidence="1">
    <location>
        <begin position="908"/>
        <end position="942"/>
    </location>
</feature>
<evidence type="ECO:0000313" key="5">
    <source>
        <dbReference type="Proteomes" id="UP000663829"/>
    </source>
</evidence>
<evidence type="ECO:0000313" key="4">
    <source>
        <dbReference type="EMBL" id="CAF3937841.1"/>
    </source>
</evidence>